<accession>A0ABS3TEW1</accession>
<reference evidence="2 3" key="1">
    <citation type="submission" date="2021-03" db="EMBL/GenBank/DDBJ databases">
        <authorList>
            <person name="Kim M.K."/>
        </authorList>
    </citation>
    <scope>NUCLEOTIDE SEQUENCE [LARGE SCALE GENOMIC DNA]</scope>
    <source>
        <strain evidence="2 3">BT507</strain>
    </source>
</reference>
<keyword evidence="1" id="KW-0812">Transmembrane</keyword>
<keyword evidence="3" id="KW-1185">Reference proteome</keyword>
<dbReference type="RefSeq" id="WP_208308460.1">
    <property type="nucleotide sequence ID" value="NZ_JAGETX010000010.1"/>
</dbReference>
<evidence type="ECO:0000313" key="2">
    <source>
        <dbReference type="EMBL" id="MBO3272184.1"/>
    </source>
</evidence>
<keyword evidence="1" id="KW-0472">Membrane</keyword>
<sequence>MRIRLALVGFGLTLLPFHPERGGRLGYSALAVAGVVLAVGLLRFRAHRCQLASCQVATE</sequence>
<comment type="caution">
    <text evidence="2">The sequence shown here is derived from an EMBL/GenBank/DDBJ whole genome shotgun (WGS) entry which is preliminary data.</text>
</comment>
<keyword evidence="1" id="KW-1133">Transmembrane helix</keyword>
<dbReference type="EMBL" id="JAGETX010000010">
    <property type="protein sequence ID" value="MBO3272184.1"/>
    <property type="molecule type" value="Genomic_DNA"/>
</dbReference>
<organism evidence="2 3">
    <name type="scientific">Hymenobacter defluvii</name>
    <dbReference type="NCBI Taxonomy" id="2054411"/>
    <lineage>
        <taxon>Bacteria</taxon>
        <taxon>Pseudomonadati</taxon>
        <taxon>Bacteroidota</taxon>
        <taxon>Cytophagia</taxon>
        <taxon>Cytophagales</taxon>
        <taxon>Hymenobacteraceae</taxon>
        <taxon>Hymenobacter</taxon>
    </lineage>
</organism>
<feature type="transmembrane region" description="Helical" evidence="1">
    <location>
        <begin position="29"/>
        <end position="46"/>
    </location>
</feature>
<evidence type="ECO:0008006" key="4">
    <source>
        <dbReference type="Google" id="ProtNLM"/>
    </source>
</evidence>
<evidence type="ECO:0000313" key="3">
    <source>
        <dbReference type="Proteomes" id="UP000670527"/>
    </source>
</evidence>
<protein>
    <recommendedName>
        <fullName evidence="4">DUF2892 domain-containing protein</fullName>
    </recommendedName>
</protein>
<gene>
    <name evidence="2" type="ORF">J4D97_16120</name>
</gene>
<evidence type="ECO:0000256" key="1">
    <source>
        <dbReference type="SAM" id="Phobius"/>
    </source>
</evidence>
<dbReference type="Proteomes" id="UP000670527">
    <property type="component" value="Unassembled WGS sequence"/>
</dbReference>
<name>A0ABS3TEW1_9BACT</name>
<proteinExistence type="predicted"/>